<dbReference type="GO" id="GO:0042597">
    <property type="term" value="C:periplasmic space"/>
    <property type="evidence" value="ECO:0007669"/>
    <property type="project" value="UniProtKB-SubCell"/>
</dbReference>
<keyword evidence="8" id="KW-0472">Membrane</keyword>
<dbReference type="InterPro" id="IPR010067">
    <property type="entry name" value="ABC_SsuA_sub-bd"/>
</dbReference>
<evidence type="ECO:0000256" key="7">
    <source>
        <dbReference type="ARBA" id="ARBA00022729"/>
    </source>
</evidence>
<comment type="subcellular location">
    <subcellularLocation>
        <location evidence="1">Endomembrane system</location>
    </subcellularLocation>
    <subcellularLocation>
        <location evidence="2">Periplasm</location>
    </subcellularLocation>
</comment>
<evidence type="ECO:0000256" key="6">
    <source>
        <dbReference type="ARBA" id="ARBA00022519"/>
    </source>
</evidence>
<dbReference type="STRING" id="389348.PNK_2346"/>
<keyword evidence="7" id="KW-0732">Signal</keyword>
<keyword evidence="5" id="KW-1003">Cell membrane</keyword>
<dbReference type="PATRIC" id="fig|389348.3.peg.2628"/>
<dbReference type="Proteomes" id="UP000069902">
    <property type="component" value="Chromosome cPNK"/>
</dbReference>
<gene>
    <name evidence="9" type="primary">ssuA</name>
    <name evidence="9" type="ORF">PNK_2346</name>
</gene>
<name>A0A0U5JFJ2_9BACT</name>
<reference evidence="10" key="1">
    <citation type="submission" date="2015-09" db="EMBL/GenBank/DDBJ databases">
        <authorList>
            <person name="Bertelli C."/>
        </authorList>
    </citation>
    <scope>NUCLEOTIDE SEQUENCE [LARGE SCALE GENOMIC DNA]</scope>
    <source>
        <strain evidence="10">KNic</strain>
    </source>
</reference>
<dbReference type="GO" id="GO:0042626">
    <property type="term" value="F:ATPase-coupled transmembrane transporter activity"/>
    <property type="evidence" value="ECO:0007669"/>
    <property type="project" value="InterPro"/>
</dbReference>
<dbReference type="PANTHER" id="PTHR30024">
    <property type="entry name" value="ALIPHATIC SULFONATES-BINDING PROTEIN-RELATED"/>
    <property type="match status" value="1"/>
</dbReference>
<evidence type="ECO:0000256" key="4">
    <source>
        <dbReference type="ARBA" id="ARBA00022448"/>
    </source>
</evidence>
<evidence type="ECO:0000256" key="5">
    <source>
        <dbReference type="ARBA" id="ARBA00022475"/>
    </source>
</evidence>
<keyword evidence="6" id="KW-0997">Cell inner membrane</keyword>
<dbReference type="CDD" id="cd13553">
    <property type="entry name" value="PBP2_NrtA_CpmA_like"/>
    <property type="match status" value="1"/>
</dbReference>
<evidence type="ECO:0000256" key="2">
    <source>
        <dbReference type="ARBA" id="ARBA00004418"/>
    </source>
</evidence>
<dbReference type="PANTHER" id="PTHR30024:SF47">
    <property type="entry name" value="TAURINE-BINDING PERIPLASMIC PROTEIN"/>
    <property type="match status" value="1"/>
</dbReference>
<dbReference type="Pfam" id="PF13379">
    <property type="entry name" value="NMT1_2"/>
    <property type="match status" value="1"/>
</dbReference>
<dbReference type="RefSeq" id="WP_051981781.1">
    <property type="nucleotide sequence ID" value="NZ_LN879502.1"/>
</dbReference>
<dbReference type="KEGG" id="pnl:PNK_2346"/>
<comment type="similarity">
    <text evidence="3">Belongs to the bacterial solute-binding protein SsuA/TauA family.</text>
</comment>
<evidence type="ECO:0000313" key="10">
    <source>
        <dbReference type="Proteomes" id="UP000069902"/>
    </source>
</evidence>
<evidence type="ECO:0000256" key="8">
    <source>
        <dbReference type="ARBA" id="ARBA00023136"/>
    </source>
</evidence>
<organism evidence="9 10">
    <name type="scientific">Candidatus Protochlamydia naegleriophila</name>
    <dbReference type="NCBI Taxonomy" id="389348"/>
    <lineage>
        <taxon>Bacteria</taxon>
        <taxon>Pseudomonadati</taxon>
        <taxon>Chlamydiota</taxon>
        <taxon>Chlamydiia</taxon>
        <taxon>Parachlamydiales</taxon>
        <taxon>Parachlamydiaceae</taxon>
        <taxon>Candidatus Protochlamydia</taxon>
    </lineage>
</organism>
<evidence type="ECO:0000256" key="3">
    <source>
        <dbReference type="ARBA" id="ARBA00010742"/>
    </source>
</evidence>
<accession>A0A0U5JFJ2</accession>
<dbReference type="GO" id="GO:0012505">
    <property type="term" value="C:endomembrane system"/>
    <property type="evidence" value="ECO:0007669"/>
    <property type="project" value="UniProtKB-SubCell"/>
</dbReference>
<dbReference type="GO" id="GO:0016020">
    <property type="term" value="C:membrane"/>
    <property type="evidence" value="ECO:0007669"/>
    <property type="project" value="InterPro"/>
</dbReference>
<dbReference type="AlphaFoldDB" id="A0A0U5JFJ2"/>
<dbReference type="Gene3D" id="3.40.190.10">
    <property type="entry name" value="Periplasmic binding protein-like II"/>
    <property type="match status" value="2"/>
</dbReference>
<proteinExistence type="inferred from homology"/>
<evidence type="ECO:0000313" key="9">
    <source>
        <dbReference type="EMBL" id="CUI17943.1"/>
    </source>
</evidence>
<keyword evidence="10" id="KW-1185">Reference proteome</keyword>
<evidence type="ECO:0000256" key="1">
    <source>
        <dbReference type="ARBA" id="ARBA00004308"/>
    </source>
</evidence>
<dbReference type="NCBIfam" id="TIGR01728">
    <property type="entry name" value="SsuA_fam"/>
    <property type="match status" value="1"/>
</dbReference>
<dbReference type="EMBL" id="LN879502">
    <property type="protein sequence ID" value="CUI17943.1"/>
    <property type="molecule type" value="Genomic_DNA"/>
</dbReference>
<protein>
    <submittedName>
        <fullName evidence="9">Putative aliphatic sulfonates-binding protein</fullName>
    </submittedName>
</protein>
<dbReference type="InterPro" id="IPR044527">
    <property type="entry name" value="NrtA/CpmA_ABC-bd_dom"/>
</dbReference>
<dbReference type="InParanoid" id="A0A0U5JFJ2"/>
<sequence length="350" mass="39678">MDVKSLLLPLLIGWSCLFAEEIKREKTIVRVGHFATITHAQAVIAHGLTREQKGWFERFLGPDVEVQWYVYQAGPSAMEALFADSLDLTYVGPSPTINAYLKAKGKTIRIVCGSCSGGASLVVQPERIKKAADFLGRKVATPQLGNTQDIAARAWLYSKGFNFNLFGGDVTVIPMENVDQFTLFQQGDLDAAWTVEPWVSRLVLEAKGKVFLDESALWTETGGKYVTAHLVSTENFLKGRPDLVKKWILAHIKLTEWIQENEEKAKLFFNAELKKEVFRNLSKEIIDRAWEQIELTYVPIQASLFRYADWAYQIGFFKQKPQLKGIYDLRLLGEVLDEIDQLPARFSHES</sequence>
<dbReference type="SUPFAM" id="SSF53850">
    <property type="entry name" value="Periplasmic binding protein-like II"/>
    <property type="match status" value="1"/>
</dbReference>
<dbReference type="FunCoup" id="A0A0U5JFJ2">
    <property type="interactions" value="90"/>
</dbReference>
<keyword evidence="4" id="KW-0813">Transport</keyword>